<dbReference type="InterPro" id="IPR036778">
    <property type="entry name" value="OHCU_decarboxylase_sf"/>
</dbReference>
<dbReference type="Proteomes" id="UP000523000">
    <property type="component" value="Unassembled WGS sequence"/>
</dbReference>
<name>A0A839QIK4_9MICC</name>
<gene>
    <name evidence="9" type="ORF">E9229_000765</name>
</gene>
<dbReference type="GO" id="GO:0006144">
    <property type="term" value="P:purine nucleobase metabolic process"/>
    <property type="evidence" value="ECO:0007669"/>
    <property type="project" value="UniProtKB-KW"/>
</dbReference>
<feature type="compositionally biased region" description="Polar residues" evidence="7">
    <location>
        <begin position="75"/>
        <end position="91"/>
    </location>
</feature>
<evidence type="ECO:0000256" key="2">
    <source>
        <dbReference type="ARBA" id="ARBA00004754"/>
    </source>
</evidence>
<keyword evidence="5" id="KW-0210">Decarboxylase</keyword>
<dbReference type="RefSeq" id="WP_183509939.1">
    <property type="nucleotide sequence ID" value="NZ_BAABGK010000038.1"/>
</dbReference>
<organism evidence="9 10">
    <name type="scientific">Paeniglutamicibacter cryotolerans</name>
    <dbReference type="NCBI Taxonomy" id="670079"/>
    <lineage>
        <taxon>Bacteria</taxon>
        <taxon>Bacillati</taxon>
        <taxon>Actinomycetota</taxon>
        <taxon>Actinomycetes</taxon>
        <taxon>Micrococcales</taxon>
        <taxon>Micrococcaceae</taxon>
        <taxon>Paeniglutamicibacter</taxon>
    </lineage>
</organism>
<dbReference type="NCBIfam" id="NF010372">
    <property type="entry name" value="PRK13798.1"/>
    <property type="match status" value="1"/>
</dbReference>
<evidence type="ECO:0000259" key="8">
    <source>
        <dbReference type="Pfam" id="PF09349"/>
    </source>
</evidence>
<dbReference type="Gene3D" id="1.10.3330.10">
    <property type="entry name" value="Oxo-4-hydroxy-4-carboxy-5-ureidoimidazoline decarboxylase"/>
    <property type="match status" value="1"/>
</dbReference>
<dbReference type="EC" id="4.1.1.97" evidence="3"/>
<keyword evidence="10" id="KW-1185">Reference proteome</keyword>
<dbReference type="InterPro" id="IPR018020">
    <property type="entry name" value="OHCU_decarboxylase"/>
</dbReference>
<dbReference type="NCBIfam" id="TIGR03180">
    <property type="entry name" value="UraD_2"/>
    <property type="match status" value="1"/>
</dbReference>
<feature type="domain" description="Oxo-4-hydroxy-4-carboxy-5-ureidoimidazoline decarboxylase" evidence="8">
    <location>
        <begin position="7"/>
        <end position="159"/>
    </location>
</feature>
<dbReference type="EMBL" id="JACHVS010000001">
    <property type="protein sequence ID" value="MBB2994574.1"/>
    <property type="molecule type" value="Genomic_DNA"/>
</dbReference>
<evidence type="ECO:0000313" key="10">
    <source>
        <dbReference type="Proteomes" id="UP000523000"/>
    </source>
</evidence>
<dbReference type="PANTHER" id="PTHR43466">
    <property type="entry name" value="2-OXO-4-HYDROXY-4-CARBOXY-5-UREIDOIMIDAZOLINE DECARBOXYLASE-RELATED"/>
    <property type="match status" value="1"/>
</dbReference>
<feature type="region of interest" description="Disordered" evidence="7">
    <location>
        <begin position="68"/>
        <end position="96"/>
    </location>
</feature>
<comment type="pathway">
    <text evidence="2">Purine metabolism; urate degradation; (S)-allantoin from urate: step 3/3.</text>
</comment>
<evidence type="ECO:0000256" key="7">
    <source>
        <dbReference type="SAM" id="MobiDB-lite"/>
    </source>
</evidence>
<accession>A0A839QIK4</accession>
<evidence type="ECO:0000256" key="6">
    <source>
        <dbReference type="ARBA" id="ARBA00023239"/>
    </source>
</evidence>
<keyword evidence="4" id="KW-0659">Purine metabolism</keyword>
<evidence type="ECO:0000256" key="5">
    <source>
        <dbReference type="ARBA" id="ARBA00022793"/>
    </source>
</evidence>
<dbReference type="AlphaFoldDB" id="A0A839QIK4"/>
<keyword evidence="6 9" id="KW-0456">Lyase</keyword>
<dbReference type="GO" id="GO:0051997">
    <property type="term" value="F:2-oxo-4-hydroxy-4-carboxy-5-ureidoimidazoline decarboxylase activity"/>
    <property type="evidence" value="ECO:0007669"/>
    <property type="project" value="UniProtKB-EC"/>
</dbReference>
<comment type="caution">
    <text evidence="9">The sequence shown here is derived from an EMBL/GenBank/DDBJ whole genome shotgun (WGS) entry which is preliminary data.</text>
</comment>
<dbReference type="GO" id="GO:0019628">
    <property type="term" value="P:urate catabolic process"/>
    <property type="evidence" value="ECO:0007669"/>
    <property type="project" value="TreeGrafter"/>
</dbReference>
<evidence type="ECO:0000256" key="1">
    <source>
        <dbReference type="ARBA" id="ARBA00001163"/>
    </source>
</evidence>
<reference evidence="9 10" key="1">
    <citation type="submission" date="2020-08" db="EMBL/GenBank/DDBJ databases">
        <title>Sequencing the genomes of 1000 actinobacteria strains.</title>
        <authorList>
            <person name="Klenk H.-P."/>
        </authorList>
    </citation>
    <scope>NUCLEOTIDE SEQUENCE [LARGE SCALE GENOMIC DNA]</scope>
    <source>
        <strain evidence="9 10">DSM 22826</strain>
    </source>
</reference>
<dbReference type="SUPFAM" id="SSF158694">
    <property type="entry name" value="UraD-Like"/>
    <property type="match status" value="1"/>
</dbReference>
<protein>
    <recommendedName>
        <fullName evidence="3">2-oxo-4-hydroxy-4-carboxy-5-ureidoimidazoline decarboxylase</fullName>
        <ecNumber evidence="3">4.1.1.97</ecNumber>
    </recommendedName>
</protein>
<sequence length="165" mass="18146">MNLTDFNSAPVNSVRQLVRPCADIDRWIEAIVSSRPYADLNALLRTASNSAFPFTSAELATALAHHPRIGDRAAGSSSEARMSRTEQSGVSADQDMARRLSEGNAAYEERFDRVFLIRAAGRSAGEILESLEGRLRNNDAQEFAETATQLREIAVLRLRNLIDAP</sequence>
<evidence type="ECO:0000313" key="9">
    <source>
        <dbReference type="EMBL" id="MBB2994574.1"/>
    </source>
</evidence>
<dbReference type="InterPro" id="IPR017595">
    <property type="entry name" value="OHCU_decarboxylase-2"/>
</dbReference>
<comment type="catalytic activity">
    <reaction evidence="1">
        <text>5-hydroxy-2-oxo-4-ureido-2,5-dihydro-1H-imidazole-5-carboxylate + H(+) = (S)-allantoin + CO2</text>
        <dbReference type="Rhea" id="RHEA:26301"/>
        <dbReference type="ChEBI" id="CHEBI:15378"/>
        <dbReference type="ChEBI" id="CHEBI:15678"/>
        <dbReference type="ChEBI" id="CHEBI:16526"/>
        <dbReference type="ChEBI" id="CHEBI:58639"/>
        <dbReference type="EC" id="4.1.1.97"/>
    </reaction>
</comment>
<dbReference type="Pfam" id="PF09349">
    <property type="entry name" value="OHCU_decarbox"/>
    <property type="match status" value="1"/>
</dbReference>
<evidence type="ECO:0000256" key="4">
    <source>
        <dbReference type="ARBA" id="ARBA00022631"/>
    </source>
</evidence>
<dbReference type="PANTHER" id="PTHR43466:SF1">
    <property type="entry name" value="2-OXO-4-HYDROXY-4-CARBOXY-5-UREIDOIMIDAZOLINE DECARBOXYLASE-RELATED"/>
    <property type="match status" value="1"/>
</dbReference>
<proteinExistence type="predicted"/>
<evidence type="ECO:0000256" key="3">
    <source>
        <dbReference type="ARBA" id="ARBA00012257"/>
    </source>
</evidence>